<gene>
    <name evidence="1" type="ORF">WOLCODRAFT_108823</name>
</gene>
<organism evidence="1 2">
    <name type="scientific">Wolfiporia cocos (strain MD-104)</name>
    <name type="common">Brown rot fungus</name>
    <dbReference type="NCBI Taxonomy" id="742152"/>
    <lineage>
        <taxon>Eukaryota</taxon>
        <taxon>Fungi</taxon>
        <taxon>Dikarya</taxon>
        <taxon>Basidiomycota</taxon>
        <taxon>Agaricomycotina</taxon>
        <taxon>Agaricomycetes</taxon>
        <taxon>Polyporales</taxon>
        <taxon>Phaeolaceae</taxon>
        <taxon>Wolfiporia</taxon>
    </lineage>
</organism>
<evidence type="ECO:0000313" key="2">
    <source>
        <dbReference type="Proteomes" id="UP000218811"/>
    </source>
</evidence>
<keyword evidence="2" id="KW-1185">Reference proteome</keyword>
<dbReference type="OrthoDB" id="2651020at2759"/>
<dbReference type="Proteomes" id="UP000218811">
    <property type="component" value="Unassembled WGS sequence"/>
</dbReference>
<dbReference type="EMBL" id="KB467887">
    <property type="protein sequence ID" value="PCH36540.1"/>
    <property type="molecule type" value="Genomic_DNA"/>
</dbReference>
<protein>
    <submittedName>
        <fullName evidence="1">Uncharacterized protein</fullName>
    </submittedName>
</protein>
<accession>A0A2H3J2Q7</accession>
<sequence length="166" mass="17974">MADIEMHLAQLLGNMSIGGRQYSGDVESEGLAQTVRPLIDESDAPMSESSDTENTTYRQLAPLASSGYTAIAGERPPCGCALVQAIRGQMCTGGYPTTGGEYLETIFTHREALYTYPDGHRTCAIGFTDLAMDLERREMRADRDADAEAAAAFRHEAWVIASSGSW</sequence>
<evidence type="ECO:0000313" key="1">
    <source>
        <dbReference type="EMBL" id="PCH36540.1"/>
    </source>
</evidence>
<reference evidence="1 2" key="1">
    <citation type="journal article" date="2012" name="Science">
        <title>The Paleozoic origin of enzymatic lignin decomposition reconstructed from 31 fungal genomes.</title>
        <authorList>
            <person name="Floudas D."/>
            <person name="Binder M."/>
            <person name="Riley R."/>
            <person name="Barry K."/>
            <person name="Blanchette R.A."/>
            <person name="Henrissat B."/>
            <person name="Martinez A.T."/>
            <person name="Otillar R."/>
            <person name="Spatafora J.W."/>
            <person name="Yadav J.S."/>
            <person name="Aerts A."/>
            <person name="Benoit I."/>
            <person name="Boyd A."/>
            <person name="Carlson A."/>
            <person name="Copeland A."/>
            <person name="Coutinho P.M."/>
            <person name="de Vries R.P."/>
            <person name="Ferreira P."/>
            <person name="Findley K."/>
            <person name="Foster B."/>
            <person name="Gaskell J."/>
            <person name="Glotzer D."/>
            <person name="Gorecki P."/>
            <person name="Heitman J."/>
            <person name="Hesse C."/>
            <person name="Hori C."/>
            <person name="Igarashi K."/>
            <person name="Jurgens J.A."/>
            <person name="Kallen N."/>
            <person name="Kersten P."/>
            <person name="Kohler A."/>
            <person name="Kuees U."/>
            <person name="Kumar T.K.A."/>
            <person name="Kuo A."/>
            <person name="LaButti K."/>
            <person name="Larrondo L.F."/>
            <person name="Lindquist E."/>
            <person name="Ling A."/>
            <person name="Lombard V."/>
            <person name="Lucas S."/>
            <person name="Lundell T."/>
            <person name="Martin R."/>
            <person name="McLaughlin D.J."/>
            <person name="Morgenstern I."/>
            <person name="Morin E."/>
            <person name="Murat C."/>
            <person name="Nagy L.G."/>
            <person name="Nolan M."/>
            <person name="Ohm R.A."/>
            <person name="Patyshakuliyeva A."/>
            <person name="Rokas A."/>
            <person name="Ruiz-Duenas F.J."/>
            <person name="Sabat G."/>
            <person name="Salamov A."/>
            <person name="Samejima M."/>
            <person name="Schmutz J."/>
            <person name="Slot J.C."/>
            <person name="St John F."/>
            <person name="Stenlid J."/>
            <person name="Sun H."/>
            <person name="Sun S."/>
            <person name="Syed K."/>
            <person name="Tsang A."/>
            <person name="Wiebenga A."/>
            <person name="Young D."/>
            <person name="Pisabarro A."/>
            <person name="Eastwood D.C."/>
            <person name="Martin F."/>
            <person name="Cullen D."/>
            <person name="Grigoriev I.V."/>
            <person name="Hibbett D.S."/>
        </authorList>
    </citation>
    <scope>NUCLEOTIDE SEQUENCE [LARGE SCALE GENOMIC DNA]</scope>
    <source>
        <strain evidence="1 2">MD-104</strain>
    </source>
</reference>
<proteinExistence type="predicted"/>
<dbReference type="AlphaFoldDB" id="A0A2H3J2Q7"/>
<name>A0A2H3J2Q7_WOLCO</name>